<name>A0A166UZJ3_9AGAM</name>
<gene>
    <name evidence="1" type="ORF">FIBSPDRAFT_848557</name>
</gene>
<reference evidence="1 2" key="1">
    <citation type="journal article" date="2016" name="Mol. Biol. Evol.">
        <title>Comparative Genomics of Early-Diverging Mushroom-Forming Fungi Provides Insights into the Origins of Lignocellulose Decay Capabilities.</title>
        <authorList>
            <person name="Nagy L.G."/>
            <person name="Riley R."/>
            <person name="Tritt A."/>
            <person name="Adam C."/>
            <person name="Daum C."/>
            <person name="Floudas D."/>
            <person name="Sun H."/>
            <person name="Yadav J.S."/>
            <person name="Pangilinan J."/>
            <person name="Larsson K.H."/>
            <person name="Matsuura K."/>
            <person name="Barry K."/>
            <person name="Labutti K."/>
            <person name="Kuo R."/>
            <person name="Ohm R.A."/>
            <person name="Bhattacharya S.S."/>
            <person name="Shirouzu T."/>
            <person name="Yoshinaga Y."/>
            <person name="Martin F.M."/>
            <person name="Grigoriev I.V."/>
            <person name="Hibbett D.S."/>
        </authorList>
    </citation>
    <scope>NUCLEOTIDE SEQUENCE [LARGE SCALE GENOMIC DNA]</scope>
    <source>
        <strain evidence="1 2">CBS 109695</strain>
    </source>
</reference>
<keyword evidence="2" id="KW-1185">Reference proteome</keyword>
<evidence type="ECO:0000313" key="1">
    <source>
        <dbReference type="EMBL" id="KZP32193.1"/>
    </source>
</evidence>
<dbReference type="EMBL" id="KV417486">
    <property type="protein sequence ID" value="KZP32193.1"/>
    <property type="molecule type" value="Genomic_DNA"/>
</dbReference>
<proteinExistence type="predicted"/>
<protein>
    <submittedName>
        <fullName evidence="1">Uncharacterized protein</fullName>
    </submittedName>
</protein>
<evidence type="ECO:0000313" key="2">
    <source>
        <dbReference type="Proteomes" id="UP000076532"/>
    </source>
</evidence>
<dbReference type="AlphaFoldDB" id="A0A166UZJ3"/>
<accession>A0A166UZJ3</accession>
<organism evidence="1 2">
    <name type="scientific">Athelia psychrophila</name>
    <dbReference type="NCBI Taxonomy" id="1759441"/>
    <lineage>
        <taxon>Eukaryota</taxon>
        <taxon>Fungi</taxon>
        <taxon>Dikarya</taxon>
        <taxon>Basidiomycota</taxon>
        <taxon>Agaricomycotina</taxon>
        <taxon>Agaricomycetes</taxon>
        <taxon>Agaricomycetidae</taxon>
        <taxon>Atheliales</taxon>
        <taxon>Atheliaceae</taxon>
        <taxon>Athelia</taxon>
    </lineage>
</organism>
<dbReference type="Proteomes" id="UP000076532">
    <property type="component" value="Unassembled WGS sequence"/>
</dbReference>
<sequence>MRRARKCCAGGWPLIPGSCGLSGYTNSRNCGLRPNFRTRVWIPSLPLLLWWSVALSTAGGHRGGNWHRFELLAITA</sequence>